<proteinExistence type="predicted"/>
<dbReference type="AlphaFoldDB" id="A0A7H4MUJ8"/>
<name>A0A7H4MUJ8_9ENTR</name>
<reference evidence="2 3" key="1">
    <citation type="submission" date="2018-06" db="EMBL/GenBank/DDBJ databases">
        <authorList>
            <consortium name="Pathogen Informatics"/>
            <person name="Doyle S."/>
        </authorList>
    </citation>
    <scope>NUCLEOTIDE SEQUENCE [LARGE SCALE GENOMIC DNA]</scope>
    <source>
        <strain evidence="2 3">NCTC11694</strain>
    </source>
</reference>
<sequence length="138" mass="15195">MWFGDINELTNELDDSLNQQVDAWFLDGFAPAKNPDMWTAELFAAMARLARPGGTLATFTSAGFVRRGLLEAGFSMQKRKGFGRKREMLTGEMRETPEIPRARRGLPAAVRNSAMPRLSAGGSPAPCSRWRCCAADGR</sequence>
<accession>A0A7H4MUJ8</accession>
<dbReference type="PANTHER" id="PTHR39963">
    <property type="entry name" value="SLL0983 PROTEIN"/>
    <property type="match status" value="1"/>
</dbReference>
<evidence type="ECO:0000313" key="3">
    <source>
        <dbReference type="Proteomes" id="UP000255050"/>
    </source>
</evidence>
<dbReference type="Pfam" id="PF05430">
    <property type="entry name" value="Methyltransf_30"/>
    <property type="match status" value="1"/>
</dbReference>
<evidence type="ECO:0000259" key="1">
    <source>
        <dbReference type="Pfam" id="PF05430"/>
    </source>
</evidence>
<protein>
    <submittedName>
        <fullName evidence="2">5-methylaminomethyl-2-thiouridine-forming enzyme mnmC</fullName>
    </submittedName>
</protein>
<dbReference type="PANTHER" id="PTHR39963:SF1">
    <property type="entry name" value="MNMC-LIKE METHYLTRANSFERASE DOMAIN-CONTAINING PROTEIN"/>
    <property type="match status" value="1"/>
</dbReference>
<gene>
    <name evidence="2" type="primary">mnmC_2</name>
    <name evidence="2" type="ORF">NCTC11694_06352</name>
</gene>
<dbReference type="InterPro" id="IPR008471">
    <property type="entry name" value="MnmC-like_methylTransf"/>
</dbReference>
<feature type="domain" description="MnmC-like methyltransferase" evidence="1">
    <location>
        <begin position="1"/>
        <end position="93"/>
    </location>
</feature>
<comment type="caution">
    <text evidence="2">The sequence shown here is derived from an EMBL/GenBank/DDBJ whole genome shotgun (WGS) entry which is preliminary data.</text>
</comment>
<dbReference type="EMBL" id="UGJR01000005">
    <property type="protein sequence ID" value="STT04152.1"/>
    <property type="molecule type" value="Genomic_DNA"/>
</dbReference>
<dbReference type="InterPro" id="IPR029063">
    <property type="entry name" value="SAM-dependent_MTases_sf"/>
</dbReference>
<dbReference type="GO" id="GO:0016645">
    <property type="term" value="F:oxidoreductase activity, acting on the CH-NH group of donors"/>
    <property type="evidence" value="ECO:0007669"/>
    <property type="project" value="InterPro"/>
</dbReference>
<dbReference type="Proteomes" id="UP000255050">
    <property type="component" value="Unassembled WGS sequence"/>
</dbReference>
<dbReference type="SUPFAM" id="SSF53335">
    <property type="entry name" value="S-adenosyl-L-methionine-dependent methyltransferases"/>
    <property type="match status" value="1"/>
</dbReference>
<evidence type="ECO:0000313" key="2">
    <source>
        <dbReference type="EMBL" id="STT04152.1"/>
    </source>
</evidence>
<dbReference type="Gene3D" id="3.40.50.150">
    <property type="entry name" value="Vaccinia Virus protein VP39"/>
    <property type="match status" value="1"/>
</dbReference>
<organism evidence="2 3">
    <name type="scientific">Klebsiella michiganensis</name>
    <dbReference type="NCBI Taxonomy" id="1134687"/>
    <lineage>
        <taxon>Bacteria</taxon>
        <taxon>Pseudomonadati</taxon>
        <taxon>Pseudomonadota</taxon>
        <taxon>Gammaproteobacteria</taxon>
        <taxon>Enterobacterales</taxon>
        <taxon>Enterobacteriaceae</taxon>
        <taxon>Klebsiella/Raoultella group</taxon>
        <taxon>Klebsiella</taxon>
    </lineage>
</organism>